<dbReference type="Pfam" id="PF12770">
    <property type="entry name" value="CHAT"/>
    <property type="match status" value="1"/>
</dbReference>
<feature type="region of interest" description="Disordered" evidence="1">
    <location>
        <begin position="485"/>
        <end position="515"/>
    </location>
</feature>
<dbReference type="AlphaFoldDB" id="A0A150RA54"/>
<protein>
    <recommendedName>
        <fullName evidence="2">CHAT domain-containing protein</fullName>
    </recommendedName>
</protein>
<accession>A0A150RA54</accession>
<feature type="domain" description="CHAT" evidence="2">
    <location>
        <begin position="629"/>
        <end position="897"/>
    </location>
</feature>
<evidence type="ECO:0000259" key="2">
    <source>
        <dbReference type="Pfam" id="PF12770"/>
    </source>
</evidence>
<comment type="caution">
    <text evidence="3">The sequence shown here is derived from an EMBL/GenBank/DDBJ whole genome shotgun (WGS) entry which is preliminary data.</text>
</comment>
<name>A0A150RA54_SORCE</name>
<dbReference type="InterPro" id="IPR011990">
    <property type="entry name" value="TPR-like_helical_dom_sf"/>
</dbReference>
<reference evidence="3 4" key="1">
    <citation type="submission" date="2014-02" db="EMBL/GenBank/DDBJ databases">
        <title>The small core and large imbalanced accessory genome model reveals a collaborative survival strategy of Sorangium cellulosum strains in nature.</title>
        <authorList>
            <person name="Han K."/>
            <person name="Peng R."/>
            <person name="Blom J."/>
            <person name="Li Y.-Z."/>
        </authorList>
    </citation>
    <scope>NUCLEOTIDE SEQUENCE [LARGE SCALE GENOMIC DNA]</scope>
    <source>
        <strain evidence="3 4">So0149</strain>
    </source>
</reference>
<dbReference type="InterPro" id="IPR024983">
    <property type="entry name" value="CHAT_dom"/>
</dbReference>
<dbReference type="SUPFAM" id="SSF48452">
    <property type="entry name" value="TPR-like"/>
    <property type="match status" value="1"/>
</dbReference>
<proteinExistence type="predicted"/>
<gene>
    <name evidence="3" type="ORF">BE18_36460</name>
</gene>
<sequence>MNAPDVDEMIGAWTDLPLDKRLDMARAIIDRYDADFDALNRRSIALGALDMFLAGVDRNTADGEELAILVGQAWCRMVDSDIEYDLLRGVDLIERSRSITERLLKQHQDSSAWSSFATYVLARWHDAAGRINFRCGDMQSAAKCFKLAVELAKDRHNRCFGDLASNLRRAEHDAAKQVGDRVNDDDLRRKFEELLFSYEAATQAPPVGLNLDALRKEVDSCASVWWRDRCSPVDFPPRPCRAAGDHETRERLRGLSNIEHNLSIVLKSLGQDLLAESRLHSERSALYAYSIADGYRFAQALRHMADMADGQDPIREAMCKRIDKLPWPRGRLMAKQQLGRYLAATGKRDQAQALLDELLKFLSRQQQERGGDLGVDIELLRFTAKNYRDAGAPIERAETHELKAARSMRRVIKAALYRRRFKIDVLPLFTRAIERRINPLLSSGDDSSARQQLLDRSEAVEELLGLVEEMTARELLDLLATRGPAASNDVRSDEPEALPISPAADEPNGAATRDGLRDDASARMKLIECVQFDRERFEREEFQRAATTGEIDPEVTQAVRRLSAQLNGPTIVRYFTYDVGAGETRIAVVVIRGGMIQAFRPIVDAHRGPITLDELQKRPVGRSPTRGDATWLWYTFFAPIWNAVKGDGAVAQLVIVPAPGMFALPLHIALVPRSEWPREPHPELTNLKDAPLCAVTPLCFTVSTTAFVTRQRHLLRTQPFDPGDDLCALVPRYRDASRRFWPGELADLSWRPERFHVAGRAIDGAPCKPARAGDRGGLNYLLTKRAEVFVFAGHGSSIKIDGIDAEVALELDESDHGPEFLTQYALLSGARLRHNKWTLLNACVSGTAADEAARAEVSGFLKSFIAAGAGALTVTLWPVYNDAIVQVAGELLREAARAAVNGSSVDIVTRLREIQCCAYRVWHERTTGANRLSSERPIESAHTDCTGNALHACPMVLYL</sequence>
<dbReference type="EMBL" id="JEMC01003962">
    <property type="protein sequence ID" value="KYF77090.1"/>
    <property type="molecule type" value="Genomic_DNA"/>
</dbReference>
<organism evidence="3 4">
    <name type="scientific">Sorangium cellulosum</name>
    <name type="common">Polyangium cellulosum</name>
    <dbReference type="NCBI Taxonomy" id="56"/>
    <lineage>
        <taxon>Bacteria</taxon>
        <taxon>Pseudomonadati</taxon>
        <taxon>Myxococcota</taxon>
        <taxon>Polyangia</taxon>
        <taxon>Polyangiales</taxon>
        <taxon>Polyangiaceae</taxon>
        <taxon>Sorangium</taxon>
    </lineage>
</organism>
<dbReference type="Proteomes" id="UP000075515">
    <property type="component" value="Unassembled WGS sequence"/>
</dbReference>
<evidence type="ECO:0000313" key="4">
    <source>
        <dbReference type="Proteomes" id="UP000075515"/>
    </source>
</evidence>
<evidence type="ECO:0000313" key="3">
    <source>
        <dbReference type="EMBL" id="KYF77090.1"/>
    </source>
</evidence>
<evidence type="ECO:0000256" key="1">
    <source>
        <dbReference type="SAM" id="MobiDB-lite"/>
    </source>
</evidence>